<dbReference type="RefSeq" id="WP_238720459.1">
    <property type="nucleotide sequence ID" value="NZ_JAHQCW010000002.1"/>
</dbReference>
<gene>
    <name evidence="3" type="ORF">KTH89_02190</name>
</gene>
<dbReference type="EMBL" id="JAHQCW010000002">
    <property type="protein sequence ID" value="MBU9735326.1"/>
    <property type="molecule type" value="Genomic_DNA"/>
</dbReference>
<protein>
    <recommendedName>
        <fullName evidence="2">RND related barrel-sandwich hybrid domain-containing protein</fullName>
    </recommendedName>
</protein>
<feature type="domain" description="RND related barrel-sandwich hybrid" evidence="2">
    <location>
        <begin position="69"/>
        <end position="237"/>
    </location>
</feature>
<feature type="transmembrane region" description="Helical" evidence="1">
    <location>
        <begin position="20"/>
        <end position="40"/>
    </location>
</feature>
<keyword evidence="1" id="KW-1133">Transmembrane helix</keyword>
<accession>A0A949JWH2</accession>
<keyword evidence="1" id="KW-0472">Membrane</keyword>
<dbReference type="AlphaFoldDB" id="A0A949JWH2"/>
<evidence type="ECO:0000313" key="3">
    <source>
        <dbReference type="EMBL" id="MBU9735326.1"/>
    </source>
</evidence>
<dbReference type="InterPro" id="IPR058709">
    <property type="entry name" value="BSH_RND-rel"/>
</dbReference>
<dbReference type="Pfam" id="PF26018">
    <property type="entry name" value="BSH_RND_rel"/>
    <property type="match status" value="1"/>
</dbReference>
<evidence type="ECO:0000313" key="4">
    <source>
        <dbReference type="Proteomes" id="UP000712157"/>
    </source>
</evidence>
<dbReference type="Proteomes" id="UP000712157">
    <property type="component" value="Unassembled WGS sequence"/>
</dbReference>
<sequence>MSGSKNKKVTKYRKPFHINIGVIIFAAIFIYLVICVYMYATRVRISPYEVKAGSLAEDNTYTGLILRQETVVNAEQSGYVNYYAREKEKVANGTVVYSIDESGKAMEALAESAKEENILSGDNLKTIKSEIQNFSSSFDNSDFTSVYDFKYSLEGDIIELMNTAMLTDLGEIASQAGGMFNTYSAAEPGVIVYNVDQLEGVTADVVTPDMFDETAYKKTNLRTNEIVNPGDPAYKLITGEDWSVVIQMDEDQVRRMQDMQYVQVRFLDDNTKAWASFSMSSRDGNTYGKLDFRNSMIRYADKRYLHIELMLDQTKGLKIPASSLVDKDFYLIPLDYLTVGGTSSQEGFMLETYDENGQASMEMIYPTVYSVSETEAYVDTVEFHLGDYVIKPESQERYQIGKKATLKGVYNINKGYAIFRQVNILYQNEEYCIVEEGTKYGLSIYDHIALDGSAVKEDDIIYQ</sequence>
<evidence type="ECO:0000259" key="2">
    <source>
        <dbReference type="Pfam" id="PF26018"/>
    </source>
</evidence>
<proteinExistence type="predicted"/>
<keyword evidence="1" id="KW-0812">Transmembrane</keyword>
<name>A0A949JWH2_9FIRM</name>
<organism evidence="3 4">
    <name type="scientific">Diplocloster agilis</name>
    <dbReference type="NCBI Taxonomy" id="2850323"/>
    <lineage>
        <taxon>Bacteria</taxon>
        <taxon>Bacillati</taxon>
        <taxon>Bacillota</taxon>
        <taxon>Clostridia</taxon>
        <taxon>Lachnospirales</taxon>
        <taxon>Lachnospiraceae</taxon>
        <taxon>Diplocloster</taxon>
    </lineage>
</organism>
<reference evidence="3" key="1">
    <citation type="submission" date="2021-06" db="EMBL/GenBank/DDBJ databases">
        <title>Description of novel taxa of the family Lachnospiraceae.</title>
        <authorList>
            <person name="Chaplin A.V."/>
            <person name="Sokolova S.R."/>
            <person name="Pikina A.P."/>
            <person name="Korzhanova M."/>
            <person name="Belova V."/>
            <person name="Korostin D."/>
            <person name="Efimov B.A."/>
        </authorList>
    </citation>
    <scope>NUCLEOTIDE SEQUENCE</scope>
    <source>
        <strain evidence="3">ASD5720</strain>
    </source>
</reference>
<evidence type="ECO:0000256" key="1">
    <source>
        <dbReference type="SAM" id="Phobius"/>
    </source>
</evidence>
<keyword evidence="4" id="KW-1185">Reference proteome</keyword>
<comment type="caution">
    <text evidence="3">The sequence shown here is derived from an EMBL/GenBank/DDBJ whole genome shotgun (WGS) entry which is preliminary data.</text>
</comment>